<dbReference type="EMBL" id="JARIHO010000026">
    <property type="protein sequence ID" value="KAJ7340697.1"/>
    <property type="molecule type" value="Genomic_DNA"/>
</dbReference>
<evidence type="ECO:0000313" key="2">
    <source>
        <dbReference type="Proteomes" id="UP001218218"/>
    </source>
</evidence>
<sequence length="251" mass="28031">MQLGQFSAVITVEGVPPFHSSKFSSVHRPHLIVAQRPPHSASGSTARTGGAHSRIGAMRRLPPRTLSRTTGIVPVPPPHPFQCDARWICANRDRSVDAPRISAGLYRRLTAALTLLCSNLIPPHAPRLHPPHRFDGNNLRRDERKPCRTLDTLVPNVHIPPQPTPLNARAGKSPPYRPFPQLSTATLAHHQLHRFHLVRNLYRAVRRPAYPQHLPLSPSSKPSLYTVVNALVDPFHDFLIVYSYFIILVSS</sequence>
<accession>A0AAD6ZUW5</accession>
<protein>
    <submittedName>
        <fullName evidence="1">Uncharacterized protein</fullName>
    </submittedName>
</protein>
<dbReference type="AlphaFoldDB" id="A0AAD6ZUW5"/>
<dbReference type="Proteomes" id="UP001218218">
    <property type="component" value="Unassembled WGS sequence"/>
</dbReference>
<reference evidence="1" key="1">
    <citation type="submission" date="2023-03" db="EMBL/GenBank/DDBJ databases">
        <title>Massive genome expansion in bonnet fungi (Mycena s.s.) driven by repeated elements and novel gene families across ecological guilds.</title>
        <authorList>
            <consortium name="Lawrence Berkeley National Laboratory"/>
            <person name="Harder C.B."/>
            <person name="Miyauchi S."/>
            <person name="Viragh M."/>
            <person name="Kuo A."/>
            <person name="Thoen E."/>
            <person name="Andreopoulos B."/>
            <person name="Lu D."/>
            <person name="Skrede I."/>
            <person name="Drula E."/>
            <person name="Henrissat B."/>
            <person name="Morin E."/>
            <person name="Kohler A."/>
            <person name="Barry K."/>
            <person name="LaButti K."/>
            <person name="Morin E."/>
            <person name="Salamov A."/>
            <person name="Lipzen A."/>
            <person name="Mereny Z."/>
            <person name="Hegedus B."/>
            <person name="Baldrian P."/>
            <person name="Stursova M."/>
            <person name="Weitz H."/>
            <person name="Taylor A."/>
            <person name="Grigoriev I.V."/>
            <person name="Nagy L.G."/>
            <person name="Martin F."/>
            <person name="Kauserud H."/>
        </authorList>
    </citation>
    <scope>NUCLEOTIDE SEQUENCE</scope>
    <source>
        <strain evidence="1">CBHHK002</strain>
    </source>
</reference>
<proteinExistence type="predicted"/>
<keyword evidence="2" id="KW-1185">Reference proteome</keyword>
<comment type="caution">
    <text evidence="1">The sequence shown here is derived from an EMBL/GenBank/DDBJ whole genome shotgun (WGS) entry which is preliminary data.</text>
</comment>
<gene>
    <name evidence="1" type="ORF">DFH08DRAFT_1012804</name>
</gene>
<organism evidence="1 2">
    <name type="scientific">Mycena albidolilacea</name>
    <dbReference type="NCBI Taxonomy" id="1033008"/>
    <lineage>
        <taxon>Eukaryota</taxon>
        <taxon>Fungi</taxon>
        <taxon>Dikarya</taxon>
        <taxon>Basidiomycota</taxon>
        <taxon>Agaricomycotina</taxon>
        <taxon>Agaricomycetes</taxon>
        <taxon>Agaricomycetidae</taxon>
        <taxon>Agaricales</taxon>
        <taxon>Marasmiineae</taxon>
        <taxon>Mycenaceae</taxon>
        <taxon>Mycena</taxon>
    </lineage>
</organism>
<name>A0AAD6ZUW5_9AGAR</name>
<evidence type="ECO:0000313" key="1">
    <source>
        <dbReference type="EMBL" id="KAJ7340697.1"/>
    </source>
</evidence>